<sequence>MARKKEKRQMRITEKDKAFLQVLSKTGRCFSEDAETYFNIKKSRLNQMIHNGYIQREAIMVNRKASHCYRLTPKAIRWIGRNIPTVNKLYKPAKAGTSHDIVLFRELASKPRWQQDIAMTEKDIIGKYGTFGSFSPPDLYIPIHTRYEVETGITVTTPHEIIEVVTNNYSSAEIEAKVDYASYFLGTEKGGITFIETN</sequence>
<evidence type="ECO:0000313" key="1">
    <source>
        <dbReference type="EMBL" id="MBM7562847.1"/>
    </source>
</evidence>
<keyword evidence="2" id="KW-1185">Reference proteome</keyword>
<comment type="caution">
    <text evidence="1">The sequence shown here is derived from an EMBL/GenBank/DDBJ whole genome shotgun (WGS) entry which is preliminary data.</text>
</comment>
<reference evidence="1 2" key="1">
    <citation type="submission" date="2021-01" db="EMBL/GenBank/DDBJ databases">
        <title>Genomic Encyclopedia of Type Strains, Phase IV (KMG-IV): sequencing the most valuable type-strain genomes for metagenomic binning, comparative biology and taxonomic classification.</title>
        <authorList>
            <person name="Goeker M."/>
        </authorList>
    </citation>
    <scope>NUCLEOTIDE SEQUENCE [LARGE SCALE GENOMIC DNA]</scope>
    <source>
        <strain evidence="1 2">DSM 24436</strain>
    </source>
</reference>
<protein>
    <recommendedName>
        <fullName evidence="3">Transcriptional regulator</fullName>
    </recommendedName>
</protein>
<dbReference type="EMBL" id="JAFBDT010000033">
    <property type="protein sequence ID" value="MBM7562847.1"/>
    <property type="molecule type" value="Genomic_DNA"/>
</dbReference>
<name>A0ABS2MUA1_9FIRM</name>
<proteinExistence type="predicted"/>
<gene>
    <name evidence="1" type="ORF">JOC49_002420</name>
</gene>
<dbReference type="RefSeq" id="WP_204665275.1">
    <property type="nucleotide sequence ID" value="NZ_JAFBDT010000033.1"/>
</dbReference>
<organism evidence="1 2">
    <name type="scientific">Fusibacter tunisiensis</name>
    <dbReference type="NCBI Taxonomy" id="1008308"/>
    <lineage>
        <taxon>Bacteria</taxon>
        <taxon>Bacillati</taxon>
        <taxon>Bacillota</taxon>
        <taxon>Clostridia</taxon>
        <taxon>Eubacteriales</taxon>
        <taxon>Eubacteriales Family XII. Incertae Sedis</taxon>
        <taxon>Fusibacter</taxon>
    </lineage>
</organism>
<evidence type="ECO:0008006" key="3">
    <source>
        <dbReference type="Google" id="ProtNLM"/>
    </source>
</evidence>
<accession>A0ABS2MUA1</accession>
<evidence type="ECO:0000313" key="2">
    <source>
        <dbReference type="Proteomes" id="UP000767854"/>
    </source>
</evidence>
<dbReference type="Proteomes" id="UP000767854">
    <property type="component" value="Unassembled WGS sequence"/>
</dbReference>